<dbReference type="SUPFAM" id="SSF51735">
    <property type="entry name" value="NAD(P)-binding Rossmann-fold domains"/>
    <property type="match status" value="1"/>
</dbReference>
<dbReference type="PRINTS" id="PR00081">
    <property type="entry name" value="GDHRDH"/>
</dbReference>
<comment type="similarity">
    <text evidence="3">Belongs to the short-chain dehydrogenases/reductases (SDR) family.</text>
</comment>
<dbReference type="Pfam" id="PF00106">
    <property type="entry name" value="adh_short"/>
    <property type="match status" value="1"/>
</dbReference>
<dbReference type="Proteomes" id="UP000298663">
    <property type="component" value="Unassembled WGS sequence"/>
</dbReference>
<dbReference type="STRING" id="34508.A0A4U5MV19"/>
<accession>A0A4U5MV19</accession>
<dbReference type="FunFam" id="3.40.50.720:FF:000301">
    <property type="entry name" value="Hydroxysteroid dehydrogenase like 2"/>
    <property type="match status" value="1"/>
</dbReference>
<evidence type="ECO:0000256" key="8">
    <source>
        <dbReference type="ARBA" id="ARBA00040243"/>
    </source>
</evidence>
<evidence type="ECO:0000256" key="7">
    <source>
        <dbReference type="ARBA" id="ARBA00023140"/>
    </source>
</evidence>
<evidence type="ECO:0000313" key="9">
    <source>
        <dbReference type="EMBL" id="TKR73687.1"/>
    </source>
</evidence>
<dbReference type="CDD" id="cd09762">
    <property type="entry name" value="HSDL2_SDR_c"/>
    <property type="match status" value="1"/>
</dbReference>
<dbReference type="AlphaFoldDB" id="A0A4U5MV19"/>
<sequence length="287" mass="31050">MVQNTGHFKGKTAVLSGGSRGIGLAIALKLAKDGANIVICAKTAETHPKLPGTIYSAAKEIEAVGGQCLPCVVDVRDEQAVEKAIDATVKRFGGIDVLINNASAISLTGTLETSMKKYDLMNNINTRGTFLMSQKCLPHLLESENPHILNISPPLNMKPKWFGPHVAYTMAKYGMSMCVLGMHEEFKDQGVAVNALWPRTIILTAATGLSAVNKDEVGKMTRSVEIMADAAYMMLSKNSRKYTGQFAMDDEVLKEAGVTDFSKYSVKPGNELLLDIFVDDYGPTSKL</sequence>
<dbReference type="Gene3D" id="3.40.50.720">
    <property type="entry name" value="NAD(P)-binding Rossmann-like Domain"/>
    <property type="match status" value="1"/>
</dbReference>
<evidence type="ECO:0000256" key="2">
    <source>
        <dbReference type="ARBA" id="ARBA00004275"/>
    </source>
</evidence>
<reference evidence="9 10" key="1">
    <citation type="journal article" date="2015" name="Genome Biol.">
        <title>Comparative genomics of Steinernema reveals deeply conserved gene regulatory networks.</title>
        <authorList>
            <person name="Dillman A.R."/>
            <person name="Macchietto M."/>
            <person name="Porter C.F."/>
            <person name="Rogers A."/>
            <person name="Williams B."/>
            <person name="Antoshechkin I."/>
            <person name="Lee M.M."/>
            <person name="Goodwin Z."/>
            <person name="Lu X."/>
            <person name="Lewis E.E."/>
            <person name="Goodrich-Blair H."/>
            <person name="Stock S.P."/>
            <person name="Adams B.J."/>
            <person name="Sternberg P.W."/>
            <person name="Mortazavi A."/>
        </authorList>
    </citation>
    <scope>NUCLEOTIDE SEQUENCE [LARGE SCALE GENOMIC DNA]</scope>
    <source>
        <strain evidence="9 10">ALL</strain>
    </source>
</reference>
<evidence type="ECO:0000313" key="10">
    <source>
        <dbReference type="Proteomes" id="UP000298663"/>
    </source>
</evidence>
<evidence type="ECO:0000256" key="3">
    <source>
        <dbReference type="ARBA" id="ARBA00006484"/>
    </source>
</evidence>
<dbReference type="InterPro" id="IPR051935">
    <property type="entry name" value="HSDL2"/>
</dbReference>
<proteinExistence type="inferred from homology"/>
<evidence type="ECO:0000256" key="1">
    <source>
        <dbReference type="ARBA" id="ARBA00004173"/>
    </source>
</evidence>
<evidence type="ECO:0000256" key="5">
    <source>
        <dbReference type="ARBA" id="ARBA00023002"/>
    </source>
</evidence>
<protein>
    <recommendedName>
        <fullName evidence="8">Hydroxysteroid dehydrogenase-like protein 2</fullName>
    </recommendedName>
</protein>
<keyword evidence="6" id="KW-0496">Mitochondrion</keyword>
<reference evidence="9 10" key="2">
    <citation type="journal article" date="2019" name="G3 (Bethesda)">
        <title>Hybrid Assembly of the Genome of the Entomopathogenic Nematode Steinernema carpocapsae Identifies the X-Chromosome.</title>
        <authorList>
            <person name="Serra L."/>
            <person name="Macchietto M."/>
            <person name="Macias-Munoz A."/>
            <person name="McGill C.J."/>
            <person name="Rodriguez I.M."/>
            <person name="Rodriguez B."/>
            <person name="Murad R."/>
            <person name="Mortazavi A."/>
        </authorList>
    </citation>
    <scope>NUCLEOTIDE SEQUENCE [LARGE SCALE GENOMIC DNA]</scope>
    <source>
        <strain evidence="9 10">ALL</strain>
    </source>
</reference>
<dbReference type="GO" id="GO:0005777">
    <property type="term" value="C:peroxisome"/>
    <property type="evidence" value="ECO:0007669"/>
    <property type="project" value="UniProtKB-SubCell"/>
</dbReference>
<comment type="subcellular location">
    <subcellularLocation>
        <location evidence="1">Mitochondrion</location>
    </subcellularLocation>
    <subcellularLocation>
        <location evidence="2">Peroxisome</location>
    </subcellularLocation>
</comment>
<dbReference type="OrthoDB" id="5327538at2759"/>
<keyword evidence="7" id="KW-0576">Peroxisome</keyword>
<comment type="caution">
    <text evidence="9">The sequence shown here is derived from an EMBL/GenBank/DDBJ whole genome shotgun (WGS) entry which is preliminary data.</text>
</comment>
<keyword evidence="5" id="KW-0560">Oxidoreductase</keyword>
<dbReference type="InterPro" id="IPR036291">
    <property type="entry name" value="NAD(P)-bd_dom_sf"/>
</dbReference>
<dbReference type="PANTHER" id="PTHR42808:SF3">
    <property type="entry name" value="HYDROXYSTEROID DEHYDROGENASE-LIKE PROTEIN 2"/>
    <property type="match status" value="1"/>
</dbReference>
<organism evidence="9 10">
    <name type="scientific">Steinernema carpocapsae</name>
    <name type="common">Entomopathogenic nematode</name>
    <dbReference type="NCBI Taxonomy" id="34508"/>
    <lineage>
        <taxon>Eukaryota</taxon>
        <taxon>Metazoa</taxon>
        <taxon>Ecdysozoa</taxon>
        <taxon>Nematoda</taxon>
        <taxon>Chromadorea</taxon>
        <taxon>Rhabditida</taxon>
        <taxon>Tylenchina</taxon>
        <taxon>Panagrolaimomorpha</taxon>
        <taxon>Strongyloidoidea</taxon>
        <taxon>Steinernematidae</taxon>
        <taxon>Steinernema</taxon>
    </lineage>
</organism>
<gene>
    <name evidence="9" type="ORF">L596_020970</name>
</gene>
<dbReference type="GO" id="GO:0016491">
    <property type="term" value="F:oxidoreductase activity"/>
    <property type="evidence" value="ECO:0007669"/>
    <property type="project" value="UniProtKB-KW"/>
</dbReference>
<dbReference type="PANTHER" id="PTHR42808">
    <property type="entry name" value="HYDROXYSTEROID DEHYDROGENASE-LIKE PROTEIN 2"/>
    <property type="match status" value="1"/>
</dbReference>
<evidence type="ECO:0000256" key="6">
    <source>
        <dbReference type="ARBA" id="ARBA00023128"/>
    </source>
</evidence>
<dbReference type="EMBL" id="AZBU02000006">
    <property type="protein sequence ID" value="TKR73687.1"/>
    <property type="molecule type" value="Genomic_DNA"/>
</dbReference>
<dbReference type="GO" id="GO:0005739">
    <property type="term" value="C:mitochondrion"/>
    <property type="evidence" value="ECO:0007669"/>
    <property type="project" value="UniProtKB-SubCell"/>
</dbReference>
<keyword evidence="10" id="KW-1185">Reference proteome</keyword>
<name>A0A4U5MV19_STECR</name>
<dbReference type="NCBIfam" id="NF006133">
    <property type="entry name" value="PRK08278.1"/>
    <property type="match status" value="1"/>
</dbReference>
<dbReference type="InterPro" id="IPR002347">
    <property type="entry name" value="SDR_fam"/>
</dbReference>
<keyword evidence="4" id="KW-0521">NADP</keyword>
<evidence type="ECO:0000256" key="4">
    <source>
        <dbReference type="ARBA" id="ARBA00022857"/>
    </source>
</evidence>